<dbReference type="InterPro" id="IPR036010">
    <property type="entry name" value="2Fe-2S_ferredoxin-like_sf"/>
</dbReference>
<dbReference type="InterPro" id="IPR042204">
    <property type="entry name" value="2Fe-2S-bd_N"/>
</dbReference>
<protein>
    <submittedName>
        <fullName evidence="2">(2Fe-2S)-binding protein</fullName>
    </submittedName>
</protein>
<evidence type="ECO:0000256" key="1">
    <source>
        <dbReference type="ARBA" id="ARBA00023002"/>
    </source>
</evidence>
<organism evidence="2 3">
    <name type="scientific">Alicyclobacillus fastidiosus</name>
    <dbReference type="NCBI Taxonomy" id="392011"/>
    <lineage>
        <taxon>Bacteria</taxon>
        <taxon>Bacillati</taxon>
        <taxon>Bacillota</taxon>
        <taxon>Bacilli</taxon>
        <taxon>Bacillales</taxon>
        <taxon>Alicyclobacillaceae</taxon>
        <taxon>Alicyclobacillus</taxon>
    </lineage>
</organism>
<dbReference type="Pfam" id="PF13510">
    <property type="entry name" value="Fer2_4"/>
    <property type="match status" value="1"/>
</dbReference>
<keyword evidence="1" id="KW-0560">Oxidoreductase</keyword>
<reference evidence="2" key="1">
    <citation type="submission" date="2022-08" db="EMBL/GenBank/DDBJ databases">
        <title>Alicyclobacillus fastidiosus DSM 17978, complete genome.</title>
        <authorList>
            <person name="Wang Q."/>
            <person name="Cai R."/>
            <person name="Wang Z."/>
        </authorList>
    </citation>
    <scope>NUCLEOTIDE SEQUENCE</scope>
    <source>
        <strain evidence="2">DSM 17978</strain>
    </source>
</reference>
<dbReference type="EMBL" id="CP104067">
    <property type="protein sequence ID" value="WAH40496.1"/>
    <property type="molecule type" value="Genomic_DNA"/>
</dbReference>
<dbReference type="SUPFAM" id="SSF54292">
    <property type="entry name" value="2Fe-2S ferredoxin-like"/>
    <property type="match status" value="1"/>
</dbReference>
<dbReference type="RefSeq" id="WP_268004395.1">
    <property type="nucleotide sequence ID" value="NZ_BSUT01000001.1"/>
</dbReference>
<dbReference type="CDD" id="cd00207">
    <property type="entry name" value="fer2"/>
    <property type="match status" value="1"/>
</dbReference>
<evidence type="ECO:0000313" key="3">
    <source>
        <dbReference type="Proteomes" id="UP001164761"/>
    </source>
</evidence>
<proteinExistence type="predicted"/>
<evidence type="ECO:0000313" key="2">
    <source>
        <dbReference type="EMBL" id="WAH40496.1"/>
    </source>
</evidence>
<accession>A0ABY6ZED7</accession>
<dbReference type="Gene3D" id="3.10.20.440">
    <property type="entry name" value="2Fe-2S iron-sulphur cluster binding domain, sarcosine oxidase, alpha subunit, N-terminal domain"/>
    <property type="match status" value="1"/>
</dbReference>
<keyword evidence="3" id="KW-1185">Reference proteome</keyword>
<gene>
    <name evidence="2" type="ORF">NZD89_19505</name>
</gene>
<dbReference type="Proteomes" id="UP001164761">
    <property type="component" value="Chromosome"/>
</dbReference>
<sequence>MHRILSHPILGPRKEAQTATFQFDGNVIEGYIGEPIAAALLANGRRLLRRHEESGTPRGFYCAIGHCMECRVEVAGRGTVRACLTPVEDGMVVFSGRQLPNEITGRTI</sequence>
<name>A0ABY6ZED7_9BACL</name>
<dbReference type="InterPro" id="IPR001041">
    <property type="entry name" value="2Fe-2S_ferredoxin-type"/>
</dbReference>